<dbReference type="Proteomes" id="UP001158049">
    <property type="component" value="Unassembled WGS sequence"/>
</dbReference>
<comment type="caution">
    <text evidence="3">The sequence shown here is derived from an EMBL/GenBank/DDBJ whole genome shotgun (WGS) entry which is preliminary data.</text>
</comment>
<sequence length="454" mass="48537">MRKTTSSLARHCLAPLLLLSMLLLAAGSAHAALQIQNWTLANGARVYFVENHTIPVLDMSVEFDAGSRRDPEGKTGVSGLTNAMLARGLREARLDDGATEPALNEAQISEAFANIAAQRGGGGGSDRAGASLRTLSSRAERDVAVQMLGRLLAQPSFPADLLARDKARVAASIRESLTKPESIAQRAFSRAAYGSHPYGREETVESVEAIMRDDLVAFHAAHYVANHAVVSIMGDVSRADADAIARQLTRRLPQGAALPALPPTPAARAVEDWIAHPASQSHVLVGAPALQRGDPDFFALTVGNYILGGGGFVSRLTREVREKRGLAYSVYSYFSPLAQPGPFQIGLQTQRAETANALKVVRDTLADYLRDGPTEAELKAAKDNLVGGFSLRIDSNRKILDNLAVIGFYGLPLDYLDTWTANVERVTVADIRAAFGRKLAADRVVTIVVGAGKP</sequence>
<dbReference type="EMBL" id="FXUL01000014">
    <property type="protein sequence ID" value="SMP68900.1"/>
    <property type="molecule type" value="Genomic_DNA"/>
</dbReference>
<dbReference type="InterPro" id="IPR001995">
    <property type="entry name" value="Peptidase_A2_cat"/>
</dbReference>
<dbReference type="RefSeq" id="WP_283443554.1">
    <property type="nucleotide sequence ID" value="NZ_FXUL01000014.1"/>
</dbReference>
<evidence type="ECO:0000313" key="4">
    <source>
        <dbReference type="Proteomes" id="UP001158049"/>
    </source>
</evidence>
<keyword evidence="3" id="KW-0378">Hydrolase</keyword>
<gene>
    <name evidence="3" type="ORF">SAMN06295970_11486</name>
</gene>
<dbReference type="PROSITE" id="PS50175">
    <property type="entry name" value="ASP_PROT_RETROV"/>
    <property type="match status" value="1"/>
</dbReference>
<feature type="chain" id="PRO_5046917870" evidence="1">
    <location>
        <begin position="32"/>
        <end position="454"/>
    </location>
</feature>
<feature type="domain" description="Peptidase A2" evidence="2">
    <location>
        <begin position="90"/>
        <end position="166"/>
    </location>
</feature>
<keyword evidence="4" id="KW-1185">Reference proteome</keyword>
<dbReference type="InterPro" id="IPR011249">
    <property type="entry name" value="Metalloenz_LuxS/M16"/>
</dbReference>
<dbReference type="PANTHER" id="PTHR11851">
    <property type="entry name" value="METALLOPROTEASE"/>
    <property type="match status" value="1"/>
</dbReference>
<evidence type="ECO:0000313" key="3">
    <source>
        <dbReference type="EMBL" id="SMP68900.1"/>
    </source>
</evidence>
<keyword evidence="3" id="KW-0645">Protease</keyword>
<evidence type="ECO:0000256" key="1">
    <source>
        <dbReference type="SAM" id="SignalP"/>
    </source>
</evidence>
<dbReference type="InterPro" id="IPR050361">
    <property type="entry name" value="MPP/UQCRC_Complex"/>
</dbReference>
<dbReference type="PANTHER" id="PTHR11851:SF224">
    <property type="entry name" value="PROCESSING PROTEASE"/>
    <property type="match status" value="1"/>
</dbReference>
<feature type="signal peptide" evidence="1">
    <location>
        <begin position="1"/>
        <end position="31"/>
    </location>
</feature>
<keyword evidence="1" id="KW-0732">Signal</keyword>
<protein>
    <submittedName>
        <fullName evidence="3">Zinc protease</fullName>
    </submittedName>
</protein>
<dbReference type="GO" id="GO:0006508">
    <property type="term" value="P:proteolysis"/>
    <property type="evidence" value="ECO:0007669"/>
    <property type="project" value="UniProtKB-KW"/>
</dbReference>
<dbReference type="Gene3D" id="3.30.830.10">
    <property type="entry name" value="Metalloenzyme, LuxS/M16 peptidase-like"/>
    <property type="match status" value="2"/>
</dbReference>
<dbReference type="Pfam" id="PF05193">
    <property type="entry name" value="Peptidase_M16_C"/>
    <property type="match status" value="1"/>
</dbReference>
<dbReference type="SUPFAM" id="SSF63411">
    <property type="entry name" value="LuxS/MPP-like metallohydrolase"/>
    <property type="match status" value="2"/>
</dbReference>
<organism evidence="3 4">
    <name type="scientific">Noviherbaspirillum suwonense</name>
    <dbReference type="NCBI Taxonomy" id="1224511"/>
    <lineage>
        <taxon>Bacteria</taxon>
        <taxon>Pseudomonadati</taxon>
        <taxon>Pseudomonadota</taxon>
        <taxon>Betaproteobacteria</taxon>
        <taxon>Burkholderiales</taxon>
        <taxon>Oxalobacteraceae</taxon>
        <taxon>Noviherbaspirillum</taxon>
    </lineage>
</organism>
<proteinExistence type="predicted"/>
<name>A0ABY1QF05_9BURK</name>
<dbReference type="GO" id="GO:0008233">
    <property type="term" value="F:peptidase activity"/>
    <property type="evidence" value="ECO:0007669"/>
    <property type="project" value="UniProtKB-KW"/>
</dbReference>
<accession>A0ABY1QF05</accession>
<evidence type="ECO:0000259" key="2">
    <source>
        <dbReference type="PROSITE" id="PS50175"/>
    </source>
</evidence>
<reference evidence="3 4" key="1">
    <citation type="submission" date="2017-05" db="EMBL/GenBank/DDBJ databases">
        <authorList>
            <person name="Varghese N."/>
            <person name="Submissions S."/>
        </authorList>
    </citation>
    <scope>NUCLEOTIDE SEQUENCE [LARGE SCALE GENOMIC DNA]</scope>
    <source>
        <strain evidence="3 4">DSM 26001</strain>
    </source>
</reference>
<dbReference type="InterPro" id="IPR007863">
    <property type="entry name" value="Peptidase_M16_C"/>
</dbReference>